<name>A6JEL8_RAT</name>
<evidence type="ECO:0000256" key="8">
    <source>
        <dbReference type="ARBA" id="ARBA00022989"/>
    </source>
</evidence>
<keyword evidence="9 11" id="KW-0496">Mitochondrion</keyword>
<keyword evidence="6 11" id="KW-0999">Mitochondrion inner membrane</keyword>
<dbReference type="RGD" id="727840">
    <property type="gene designation" value="Cox8c"/>
</dbReference>
<dbReference type="PANTHER" id="PTHR16717">
    <property type="entry name" value="CYTOCHROME C OXIDASE POLYPEPTIDE VIII"/>
    <property type="match status" value="1"/>
</dbReference>
<evidence type="ECO:0000313" key="12">
    <source>
        <dbReference type="EMBL" id="EDL81762.1"/>
    </source>
</evidence>
<feature type="transmembrane region" description="Helical" evidence="11">
    <location>
        <begin position="44"/>
        <end position="63"/>
    </location>
</feature>
<sequence>MSRLLQFCSSLLRHRVVLFSKPGHSGRLSHSESPQNQVLTPTESVVGIVVFFATFFIPAAYVMSNLKFFKGE</sequence>
<dbReference type="Proteomes" id="UP000234681">
    <property type="component" value="Chromosome 6"/>
</dbReference>
<organism evidence="12 13">
    <name type="scientific">Rattus norvegicus</name>
    <name type="common">Rat</name>
    <dbReference type="NCBI Taxonomy" id="10116"/>
    <lineage>
        <taxon>Eukaryota</taxon>
        <taxon>Metazoa</taxon>
        <taxon>Chordata</taxon>
        <taxon>Craniata</taxon>
        <taxon>Vertebrata</taxon>
        <taxon>Euteleostomi</taxon>
        <taxon>Mammalia</taxon>
        <taxon>Eutheria</taxon>
        <taxon>Euarchontoglires</taxon>
        <taxon>Glires</taxon>
        <taxon>Rodentia</taxon>
        <taxon>Myomorpha</taxon>
        <taxon>Muroidea</taxon>
        <taxon>Muridae</taxon>
        <taxon>Murinae</taxon>
        <taxon>Rattus</taxon>
    </lineage>
</organism>
<evidence type="ECO:0000256" key="1">
    <source>
        <dbReference type="ARBA" id="ARBA00004434"/>
    </source>
</evidence>
<gene>
    <name evidence="14" type="primary">Cox8c</name>
    <name evidence="12" type="synonym">LOC360229</name>
    <name evidence="12" type="ORF">rCG_20721</name>
</gene>
<dbReference type="CTD" id="341947"/>
<dbReference type="KEGG" id="rno:360229"/>
<dbReference type="Pfam" id="PF02285">
    <property type="entry name" value="COX8"/>
    <property type="match status" value="1"/>
</dbReference>
<dbReference type="SMR" id="A6JEL8"/>
<dbReference type="GO" id="GO:0006123">
    <property type="term" value="P:mitochondrial electron transport, cytochrome c to oxygen"/>
    <property type="evidence" value="ECO:0007669"/>
    <property type="project" value="UniProtKB-UniRule"/>
</dbReference>
<evidence type="ECO:0000256" key="11">
    <source>
        <dbReference type="RuleBase" id="RU368101"/>
    </source>
</evidence>
<comment type="pathway">
    <text evidence="2 11">Energy metabolism; oxidative phosphorylation.</text>
</comment>
<reference evidence="13" key="1">
    <citation type="submission" date="2005-09" db="EMBL/GenBank/DDBJ databases">
        <authorList>
            <person name="Mural R.J."/>
            <person name="Li P.W."/>
            <person name="Adams M.D."/>
            <person name="Amanatides P.G."/>
            <person name="Baden-Tillson H."/>
            <person name="Barnstead M."/>
            <person name="Chin S.H."/>
            <person name="Dew I."/>
            <person name="Evans C.A."/>
            <person name="Ferriera S."/>
            <person name="Flanigan M."/>
            <person name="Fosler C."/>
            <person name="Glodek A."/>
            <person name="Gu Z."/>
            <person name="Holt R.A."/>
            <person name="Jennings D."/>
            <person name="Kraft C.L."/>
            <person name="Lu F."/>
            <person name="Nguyen T."/>
            <person name="Nusskern D.R."/>
            <person name="Pfannkoch C.M."/>
            <person name="Sitter C."/>
            <person name="Sutton G.G."/>
            <person name="Venter J.C."/>
            <person name="Wang Z."/>
            <person name="Woodage T."/>
            <person name="Zheng X.H."/>
            <person name="Zhong F."/>
        </authorList>
    </citation>
    <scope>NUCLEOTIDE SEQUENCE [LARGE SCALE GENOMIC DNA]</scope>
    <source>
        <strain>BN</strain>
        <strain evidence="13">Sprague-Dawley</strain>
    </source>
</reference>
<evidence type="ECO:0000256" key="4">
    <source>
        <dbReference type="ARBA" id="ARBA00011485"/>
    </source>
</evidence>
<evidence type="ECO:0000313" key="14">
    <source>
        <dbReference type="RGD" id="727840"/>
    </source>
</evidence>
<protein>
    <recommendedName>
        <fullName evidence="11">Cytochrome c oxidase subunit 8</fullName>
    </recommendedName>
    <alternativeName>
        <fullName evidence="11">Cytochrome c oxidase polypeptide VIII</fullName>
    </alternativeName>
</protein>
<evidence type="ECO:0000256" key="10">
    <source>
        <dbReference type="ARBA" id="ARBA00023136"/>
    </source>
</evidence>
<evidence type="ECO:0000256" key="2">
    <source>
        <dbReference type="ARBA" id="ARBA00004673"/>
    </source>
</evidence>
<dbReference type="PANTHER" id="PTHR16717:SF2">
    <property type="entry name" value="CYTOCHROME C OXIDASE SUBUNIT 8C, MITOCHONDRIAL"/>
    <property type="match status" value="1"/>
</dbReference>
<dbReference type="EMBL" id="CH473982">
    <property type="protein sequence ID" value="EDL81762.1"/>
    <property type="molecule type" value="Genomic_DNA"/>
</dbReference>
<dbReference type="RefSeq" id="NP_898878.1">
    <property type="nucleotide sequence ID" value="NM_183055.2"/>
</dbReference>
<evidence type="ECO:0000256" key="6">
    <source>
        <dbReference type="ARBA" id="ARBA00022792"/>
    </source>
</evidence>
<comment type="subunit">
    <text evidence="4 11">Component of the cytochrome c oxidase (complex IV, CIV), a multisubunit enzyme composed of 14 subunits. The complex is composed of a catalytic core of 3 subunits MT-CO1, MT-CO2 and MT-CO3, encoded in the mitochondrial DNA, and 11 supernumerary subunits COX4I, COX5A, COX5B, COX6A, COX6B, COX6C, COX7A, COX7B, COX7C, COX8 and NDUFA4, which are encoded in the nuclear genome. The complex exists as a monomer or a dimer and forms supercomplexes (SCs) in the inner mitochondrial membrane with NADH-ubiquinone oxidoreductase (complex I, CI) and ubiquinol-cytochrome c oxidoreductase (cytochrome b-c1 complex, complex III, CIII), resulting in different assemblies (supercomplex SCI(1)III(2)IV(1) and megacomplex MCI(2)III(2)IV(2)).</text>
</comment>
<comment type="similarity">
    <text evidence="3 11">Belongs to the cytochrome c oxidase VIII family.</text>
</comment>
<dbReference type="AlphaFoldDB" id="A6JEL8"/>
<dbReference type="OrthoDB" id="9623219at2759"/>
<keyword evidence="8 11" id="KW-1133">Transmembrane helix</keyword>
<proteinExistence type="inferred from homology"/>
<evidence type="ECO:0000256" key="7">
    <source>
        <dbReference type="ARBA" id="ARBA00022946"/>
    </source>
</evidence>
<evidence type="ECO:0000256" key="9">
    <source>
        <dbReference type="ARBA" id="ARBA00023128"/>
    </source>
</evidence>
<comment type="function">
    <text evidence="11">Component of the cytochrome c oxidase, the last enzyme in the mitochondrial electron transport chain which drives oxidative phosphorylation. The respiratory chain contains 3 multisubunit complexes succinate dehydrogenase (complex II, CII), ubiquinol-cytochrome c oxidoreductase (cytochrome b-c1 complex, complex III, CIII) and cytochrome c oxidase (complex IV, CIV), that cooperate to transfer electrons derived from NADH and succinate to molecular oxygen, creating an electrochemical gradient over the inner membrane that drives transmembrane transport and the ATP synthase. Cytochrome c oxidase is the component of the respiratory chain that catalyzes the reduction of oxygen to water. Electrons originating from reduced cytochrome c in the intermembrane space (IMS) are transferred via the dinuclear copper A center (CU(A)) of subunit 2 and heme A of subunit 1 to the active site in subunit 1, a binuclear center (BNC) formed by heme A3 and copper B (CU(B)). The BNC reduces molecular oxygen to 2 water molecules using 4 electrons from cytochrome c in the IMS and 4 protons from the mitochondrial matrix.</text>
</comment>
<comment type="subcellular location">
    <subcellularLocation>
        <location evidence="1 11">Mitochondrion inner membrane</location>
        <topology evidence="1 11">Single-pass membrane protein</topology>
    </subcellularLocation>
</comment>
<accession>A6JEL8</accession>
<evidence type="ECO:0000256" key="3">
    <source>
        <dbReference type="ARBA" id="ARBA00010117"/>
    </source>
</evidence>
<keyword evidence="7 11" id="KW-0809">Transit peptide</keyword>
<dbReference type="InterPro" id="IPR036548">
    <property type="entry name" value="Cyt_c_oxidase_su8_sf"/>
</dbReference>
<keyword evidence="10 11" id="KW-0472">Membrane</keyword>
<dbReference type="GO" id="GO:0045277">
    <property type="term" value="C:respiratory chain complex IV"/>
    <property type="evidence" value="ECO:0007669"/>
    <property type="project" value="UniProtKB-UniRule"/>
</dbReference>
<dbReference type="GO" id="GO:0005743">
    <property type="term" value="C:mitochondrial inner membrane"/>
    <property type="evidence" value="ECO:0007669"/>
    <property type="project" value="UniProtKB-SubCell"/>
</dbReference>
<dbReference type="InterPro" id="IPR003205">
    <property type="entry name" value="Cyt_c_oxidase_su8"/>
</dbReference>
<evidence type="ECO:0000256" key="5">
    <source>
        <dbReference type="ARBA" id="ARBA00022692"/>
    </source>
</evidence>
<keyword evidence="5 11" id="KW-0812">Transmembrane</keyword>
<dbReference type="SUPFAM" id="SSF81431">
    <property type="entry name" value="Mitochondrial cytochrome c oxidase subunit VIIIb (aka IX)"/>
    <property type="match status" value="1"/>
</dbReference>
<dbReference type="GeneID" id="360229"/>
<evidence type="ECO:0000313" key="13">
    <source>
        <dbReference type="Proteomes" id="UP000234681"/>
    </source>
</evidence>
<dbReference type="Gene3D" id="4.10.81.10">
    <property type="entry name" value="Cytochrome c oxidase, subunit 8"/>
    <property type="match status" value="1"/>
</dbReference>